<keyword evidence="8" id="KW-0443">Lipid metabolism</keyword>
<evidence type="ECO:0000256" key="11">
    <source>
        <dbReference type="ARBA" id="ARBA00023264"/>
    </source>
</evidence>
<keyword evidence="4" id="KW-0808">Transferase</keyword>
<comment type="caution">
    <text evidence="13">The sequence shown here is derived from an EMBL/GenBank/DDBJ whole genome shotgun (WGS) entry which is preliminary data.</text>
</comment>
<evidence type="ECO:0000256" key="4">
    <source>
        <dbReference type="ARBA" id="ARBA00022679"/>
    </source>
</evidence>
<keyword evidence="3" id="KW-0444">Lipid biosynthesis</keyword>
<dbReference type="PANTHER" id="PTHR46382:SF1">
    <property type="entry name" value="PHOSPHATIDATE CYTIDYLYLTRANSFERASE"/>
    <property type="match status" value="1"/>
</dbReference>
<evidence type="ECO:0000256" key="8">
    <source>
        <dbReference type="ARBA" id="ARBA00023098"/>
    </source>
</evidence>
<organism evidence="13">
    <name type="scientific">marine sediment metagenome</name>
    <dbReference type="NCBI Taxonomy" id="412755"/>
    <lineage>
        <taxon>unclassified sequences</taxon>
        <taxon>metagenomes</taxon>
        <taxon>ecological metagenomes</taxon>
    </lineage>
</organism>
<evidence type="ECO:0008006" key="14">
    <source>
        <dbReference type="Google" id="ProtNLM"/>
    </source>
</evidence>
<keyword evidence="6" id="KW-0548">Nucleotidyltransferase</keyword>
<proteinExistence type="predicted"/>
<evidence type="ECO:0000256" key="12">
    <source>
        <dbReference type="SAM" id="Phobius"/>
    </source>
</evidence>
<evidence type="ECO:0000256" key="7">
    <source>
        <dbReference type="ARBA" id="ARBA00022989"/>
    </source>
</evidence>
<keyword evidence="9 12" id="KW-0472">Membrane</keyword>
<accession>X1E8U0</accession>
<evidence type="ECO:0000256" key="9">
    <source>
        <dbReference type="ARBA" id="ARBA00023136"/>
    </source>
</evidence>
<keyword evidence="2" id="KW-1003">Cell membrane</keyword>
<sequence>MNKRRSKYKERAITGLIYVLIVLFSLFYDPLKNSLPFFLFTFILTILGNYEFYHITENVGNRPYITIGLILSVILSIGIYIFGIDFFSFILPLSVIIILITSFLIKFEDRNAIDSFITLAGLYYFPLINLGVLIHKMESGKFLLLLIFLGTWAYDTFAYLIGSKFGKVKLAPQISPLKTVEGLVGGFIGVFVAILLIGGLLNFILNGTWGYDIFNLPLNLLLIYGLFISIFAQLGDLSESYIKRKFFIKDSGSIFPGHGGVLDRCDSLLFTIIMSYWFFKFFIT</sequence>
<feature type="transmembrane region" description="Helical" evidence="12">
    <location>
        <begin position="64"/>
        <end position="83"/>
    </location>
</feature>
<dbReference type="PANTHER" id="PTHR46382">
    <property type="entry name" value="PHOSPHATIDATE CYTIDYLYLTRANSFERASE"/>
    <property type="match status" value="1"/>
</dbReference>
<dbReference type="GO" id="GO:0005886">
    <property type="term" value="C:plasma membrane"/>
    <property type="evidence" value="ECO:0007669"/>
    <property type="project" value="UniProtKB-SubCell"/>
</dbReference>
<dbReference type="Pfam" id="PF01148">
    <property type="entry name" value="CTP_transf_1"/>
    <property type="match status" value="1"/>
</dbReference>
<feature type="transmembrane region" description="Helical" evidence="12">
    <location>
        <begin position="142"/>
        <end position="162"/>
    </location>
</feature>
<name>X1E8U0_9ZZZZ</name>
<dbReference type="EMBL" id="BARU01001151">
    <property type="protein sequence ID" value="GAH29706.1"/>
    <property type="molecule type" value="Genomic_DNA"/>
</dbReference>
<dbReference type="GO" id="GO:0004605">
    <property type="term" value="F:phosphatidate cytidylyltransferase activity"/>
    <property type="evidence" value="ECO:0007669"/>
    <property type="project" value="TreeGrafter"/>
</dbReference>
<keyword evidence="7 12" id="KW-1133">Transmembrane helix</keyword>
<keyword evidence="10" id="KW-0594">Phospholipid biosynthesis</keyword>
<evidence type="ECO:0000313" key="13">
    <source>
        <dbReference type="EMBL" id="GAH29706.1"/>
    </source>
</evidence>
<comment type="subcellular location">
    <subcellularLocation>
        <location evidence="1">Cell membrane</location>
        <topology evidence="1">Multi-pass membrane protein</topology>
    </subcellularLocation>
</comment>
<feature type="transmembrane region" description="Helical" evidence="12">
    <location>
        <begin position="117"/>
        <end position="136"/>
    </location>
</feature>
<keyword evidence="5 12" id="KW-0812">Transmembrane</keyword>
<evidence type="ECO:0000256" key="3">
    <source>
        <dbReference type="ARBA" id="ARBA00022516"/>
    </source>
</evidence>
<feature type="transmembrane region" description="Helical" evidence="12">
    <location>
        <begin position="89"/>
        <end position="105"/>
    </location>
</feature>
<feature type="transmembrane region" description="Helical" evidence="12">
    <location>
        <begin position="216"/>
        <end position="235"/>
    </location>
</feature>
<evidence type="ECO:0000256" key="10">
    <source>
        <dbReference type="ARBA" id="ARBA00023209"/>
    </source>
</evidence>
<dbReference type="GO" id="GO:0016024">
    <property type="term" value="P:CDP-diacylglycerol biosynthetic process"/>
    <property type="evidence" value="ECO:0007669"/>
    <property type="project" value="TreeGrafter"/>
</dbReference>
<feature type="transmembrane region" description="Helical" evidence="12">
    <location>
        <begin position="34"/>
        <end position="52"/>
    </location>
</feature>
<reference evidence="13" key="1">
    <citation type="journal article" date="2014" name="Front. Microbiol.">
        <title>High frequency of phylogenetically diverse reductive dehalogenase-homologous genes in deep subseafloor sedimentary metagenomes.</title>
        <authorList>
            <person name="Kawai M."/>
            <person name="Futagami T."/>
            <person name="Toyoda A."/>
            <person name="Takaki Y."/>
            <person name="Nishi S."/>
            <person name="Hori S."/>
            <person name="Arai W."/>
            <person name="Tsubouchi T."/>
            <person name="Morono Y."/>
            <person name="Uchiyama I."/>
            <person name="Ito T."/>
            <person name="Fujiyama A."/>
            <person name="Inagaki F."/>
            <person name="Takami H."/>
        </authorList>
    </citation>
    <scope>NUCLEOTIDE SEQUENCE</scope>
    <source>
        <strain evidence="13">Expedition CK06-06</strain>
    </source>
</reference>
<evidence type="ECO:0000256" key="2">
    <source>
        <dbReference type="ARBA" id="ARBA00022475"/>
    </source>
</evidence>
<feature type="transmembrane region" description="Helical" evidence="12">
    <location>
        <begin position="12"/>
        <end position="28"/>
    </location>
</feature>
<feature type="transmembrane region" description="Helical" evidence="12">
    <location>
        <begin position="183"/>
        <end position="204"/>
    </location>
</feature>
<evidence type="ECO:0000256" key="1">
    <source>
        <dbReference type="ARBA" id="ARBA00004651"/>
    </source>
</evidence>
<gene>
    <name evidence="13" type="ORF">S03H2_03186</name>
</gene>
<protein>
    <recommendedName>
        <fullName evidence="14">Phosphatidate cytidylyltransferase</fullName>
    </recommendedName>
</protein>
<evidence type="ECO:0000256" key="5">
    <source>
        <dbReference type="ARBA" id="ARBA00022692"/>
    </source>
</evidence>
<keyword evidence="11" id="KW-1208">Phospholipid metabolism</keyword>
<dbReference type="AlphaFoldDB" id="X1E8U0"/>
<evidence type="ECO:0000256" key="6">
    <source>
        <dbReference type="ARBA" id="ARBA00022695"/>
    </source>
</evidence>